<dbReference type="CDD" id="cd13553">
    <property type="entry name" value="PBP2_NrtA_CpmA_like"/>
    <property type="match status" value="1"/>
</dbReference>
<dbReference type="InterPro" id="IPR006311">
    <property type="entry name" value="TAT_signal"/>
</dbReference>
<evidence type="ECO:0000313" key="11">
    <source>
        <dbReference type="Proteomes" id="UP000069205"/>
    </source>
</evidence>
<keyword evidence="5" id="KW-1003">Cell membrane</keyword>
<accession>A0A0K2GA00</accession>
<keyword evidence="11" id="KW-1185">Reference proteome</keyword>
<dbReference type="InterPro" id="IPR044527">
    <property type="entry name" value="NrtA/CpmA_ABC-bd_dom"/>
</dbReference>
<dbReference type="STRING" id="42253.NITMOv2_1271"/>
<keyword evidence="4" id="KW-0813">Transport</keyword>
<dbReference type="Gene3D" id="3.40.190.10">
    <property type="entry name" value="Periplasmic binding protein-like II"/>
    <property type="match status" value="2"/>
</dbReference>
<comment type="subcellular location">
    <subcellularLocation>
        <location evidence="1">Endomembrane system</location>
    </subcellularLocation>
    <subcellularLocation>
        <location evidence="2">Periplasm</location>
    </subcellularLocation>
</comment>
<dbReference type="OrthoDB" id="9815454at2"/>
<dbReference type="EMBL" id="CP011801">
    <property type="protein sequence ID" value="ALA57699.1"/>
    <property type="molecule type" value="Genomic_DNA"/>
</dbReference>
<evidence type="ECO:0000256" key="1">
    <source>
        <dbReference type="ARBA" id="ARBA00004308"/>
    </source>
</evidence>
<gene>
    <name evidence="10" type="ORF">NITMOv2_1271</name>
</gene>
<evidence type="ECO:0000256" key="3">
    <source>
        <dbReference type="ARBA" id="ARBA00010742"/>
    </source>
</evidence>
<dbReference type="GO" id="GO:0042597">
    <property type="term" value="C:periplasmic space"/>
    <property type="evidence" value="ECO:0007669"/>
    <property type="project" value="UniProtKB-SubCell"/>
</dbReference>
<comment type="similarity">
    <text evidence="3">Belongs to the bacterial solute-binding protein SsuA/TauA family.</text>
</comment>
<dbReference type="Pfam" id="PF13379">
    <property type="entry name" value="NMT1_2"/>
    <property type="match status" value="1"/>
</dbReference>
<evidence type="ECO:0000256" key="6">
    <source>
        <dbReference type="ARBA" id="ARBA00022519"/>
    </source>
</evidence>
<dbReference type="GO" id="GO:0012505">
    <property type="term" value="C:endomembrane system"/>
    <property type="evidence" value="ECO:0007669"/>
    <property type="project" value="UniProtKB-SubCell"/>
</dbReference>
<dbReference type="PANTHER" id="PTHR30024:SF47">
    <property type="entry name" value="TAURINE-BINDING PERIPLASMIC PROTEIN"/>
    <property type="match status" value="1"/>
</dbReference>
<keyword evidence="6" id="KW-0997">Cell inner membrane</keyword>
<dbReference type="Proteomes" id="UP000069205">
    <property type="component" value="Chromosome"/>
</dbReference>
<dbReference type="KEGG" id="nmv:NITMOv2_1271"/>
<evidence type="ECO:0000256" key="5">
    <source>
        <dbReference type="ARBA" id="ARBA00022475"/>
    </source>
</evidence>
<sequence length="458" mass="50052">MGTFCFWGRRQLAEGDQNMENKTWADRAAGGAATDTSLGSEAAIEKAVAESVVHAVIEGAGPSRRQFLAALGATALTALIAEVFPFKAATAMAADPVGKPEKTDLSVGFIPITCATPIIMAEPLGFYKKHGLNASVKRAAGWAMIRDWAINGEVDAAHMLTPMPLAITLGAGSVPKPFYMPAVENINGQAITLHIKHKGVKSAADMKGFRFCVPFDFSMHNYLLRYFLAEGGVHPDKDVQIRVVPPPEMVANLKAGNVDGYLAPDPFNQRAVYENVGFIYKLSKEIWDRHPCCAFTVSQDFATKYPNTFAALFRAIVDATHYASNPAHRKEIAAAIAPTNYLNQPVTVLEQVLTGTYADGLGAIKKEPSRIDFDPYPWHSMAVWILTQMKRWGHVKGDVNYKAVAEQVYRAADCDRIAKELGYPTHAGTMAKHVIMGREFDPHQPDAYVKSFPIHSMA</sequence>
<protein>
    <submittedName>
        <fullName evidence="10">Putative nitrate ABC transporter, nitrate binding protein NrtA</fullName>
    </submittedName>
</protein>
<evidence type="ECO:0000256" key="7">
    <source>
        <dbReference type="ARBA" id="ARBA00022729"/>
    </source>
</evidence>
<reference evidence="10 11" key="1">
    <citation type="journal article" date="2015" name="Proc. Natl. Acad. Sci. U.S.A.">
        <title>Expanded metabolic versatility of ubiquitous nitrite-oxidizing bacteria from the genus Nitrospira.</title>
        <authorList>
            <person name="Koch H."/>
            <person name="Lucker S."/>
            <person name="Albertsen M."/>
            <person name="Kitzinger K."/>
            <person name="Herbold C."/>
            <person name="Spieck E."/>
            <person name="Nielsen P.H."/>
            <person name="Wagner M."/>
            <person name="Daims H."/>
        </authorList>
    </citation>
    <scope>NUCLEOTIDE SEQUENCE [LARGE SCALE GENOMIC DNA]</scope>
    <source>
        <strain evidence="10 11">NSP M-1</strain>
    </source>
</reference>
<proteinExistence type="inferred from homology"/>
<keyword evidence="7" id="KW-0732">Signal</keyword>
<evidence type="ECO:0000256" key="4">
    <source>
        <dbReference type="ARBA" id="ARBA00022448"/>
    </source>
</evidence>
<dbReference type="PANTHER" id="PTHR30024">
    <property type="entry name" value="ALIPHATIC SULFONATES-BINDING PROTEIN-RELATED"/>
    <property type="match status" value="1"/>
</dbReference>
<dbReference type="PATRIC" id="fig|42253.5.peg.1252"/>
<dbReference type="SUPFAM" id="SSF53850">
    <property type="entry name" value="Periplasmic binding protein-like II"/>
    <property type="match status" value="1"/>
</dbReference>
<evidence type="ECO:0000256" key="2">
    <source>
        <dbReference type="ARBA" id="ARBA00004418"/>
    </source>
</evidence>
<dbReference type="PROSITE" id="PS51318">
    <property type="entry name" value="TAT"/>
    <property type="match status" value="1"/>
</dbReference>
<comment type="similarity">
    <text evidence="9">Belongs to the CmpA/NrtA family.</text>
</comment>
<evidence type="ECO:0000313" key="10">
    <source>
        <dbReference type="EMBL" id="ALA57699.1"/>
    </source>
</evidence>
<keyword evidence="8" id="KW-0472">Membrane</keyword>
<evidence type="ECO:0000256" key="8">
    <source>
        <dbReference type="ARBA" id="ARBA00023136"/>
    </source>
</evidence>
<dbReference type="AlphaFoldDB" id="A0A0K2GA00"/>
<organism evidence="10 11">
    <name type="scientific">Nitrospira moscoviensis</name>
    <dbReference type="NCBI Taxonomy" id="42253"/>
    <lineage>
        <taxon>Bacteria</taxon>
        <taxon>Pseudomonadati</taxon>
        <taxon>Nitrospirota</taxon>
        <taxon>Nitrospiria</taxon>
        <taxon>Nitrospirales</taxon>
        <taxon>Nitrospiraceae</taxon>
        <taxon>Nitrospira</taxon>
    </lineage>
</organism>
<evidence type="ECO:0000256" key="9">
    <source>
        <dbReference type="ARBA" id="ARBA00024031"/>
    </source>
</evidence>
<name>A0A0K2GA00_NITMO</name>